<keyword evidence="5" id="KW-1185">Reference proteome</keyword>
<evidence type="ECO:0000313" key="4">
    <source>
        <dbReference type="EMBL" id="GAW90977.1"/>
    </source>
</evidence>
<proteinExistence type="inferred from homology"/>
<evidence type="ECO:0000256" key="1">
    <source>
        <dbReference type="ARBA" id="ARBA00010613"/>
    </source>
</evidence>
<dbReference type="Pfam" id="PF00795">
    <property type="entry name" value="CN_hydrolase"/>
    <property type="match status" value="1"/>
</dbReference>
<comment type="caution">
    <text evidence="4">The sequence shown here is derived from an EMBL/GenBank/DDBJ whole genome shotgun (WGS) entry which is preliminary data.</text>
</comment>
<evidence type="ECO:0000256" key="2">
    <source>
        <dbReference type="ARBA" id="ARBA00022801"/>
    </source>
</evidence>
<protein>
    <recommendedName>
        <fullName evidence="3">CN hydrolase domain-containing protein</fullName>
    </recommendedName>
</protein>
<evidence type="ECO:0000259" key="3">
    <source>
        <dbReference type="PROSITE" id="PS50263"/>
    </source>
</evidence>
<dbReference type="AlphaFoldDB" id="A0A1Z5HNM0"/>
<accession>A0A1Z5HNM0</accession>
<dbReference type="EMBL" id="BDGJ01000002">
    <property type="protein sequence ID" value="GAW90977.1"/>
    <property type="molecule type" value="Genomic_DNA"/>
</dbReference>
<dbReference type="Proteomes" id="UP000197032">
    <property type="component" value="Unassembled WGS sequence"/>
</dbReference>
<gene>
    <name evidence="4" type="ORF">KKC1_01390</name>
</gene>
<organism evidence="4 5">
    <name type="scientific">Calderihabitans maritimus</name>
    <dbReference type="NCBI Taxonomy" id="1246530"/>
    <lineage>
        <taxon>Bacteria</taxon>
        <taxon>Bacillati</taxon>
        <taxon>Bacillota</taxon>
        <taxon>Clostridia</taxon>
        <taxon>Neomoorellales</taxon>
        <taxon>Calderihabitantaceae</taxon>
        <taxon>Calderihabitans</taxon>
    </lineage>
</organism>
<reference evidence="5" key="1">
    <citation type="journal article" date="2017" name="Appl. Environ. Microbiol.">
        <title>Genomic analysis of Calderihabitans maritimus KKC1, a thermophilic hydrogenogenic carboxydotrophic bacterium isolated from marine sediment.</title>
        <authorList>
            <person name="Omae K."/>
            <person name="Yoneda Y."/>
            <person name="Fukuyama Y."/>
            <person name="Yoshida T."/>
            <person name="Sako Y."/>
        </authorList>
    </citation>
    <scope>NUCLEOTIDE SEQUENCE [LARGE SCALE GENOMIC DNA]</scope>
    <source>
        <strain evidence="5">KKC1</strain>
    </source>
</reference>
<dbReference type="CDD" id="cd07572">
    <property type="entry name" value="nit"/>
    <property type="match status" value="1"/>
</dbReference>
<comment type="similarity">
    <text evidence="1">Belongs to the carbon-nitrogen hydrolase superfamily. NIT1/NIT2 family.</text>
</comment>
<keyword evidence="2" id="KW-0378">Hydrolase</keyword>
<dbReference type="PROSITE" id="PS01227">
    <property type="entry name" value="UPF0012"/>
    <property type="match status" value="1"/>
</dbReference>
<dbReference type="InterPro" id="IPR045254">
    <property type="entry name" value="Nit1/2_C-N_Hydrolase"/>
</dbReference>
<name>A0A1Z5HNM0_9FIRM</name>
<dbReference type="InterPro" id="IPR036526">
    <property type="entry name" value="C-N_Hydrolase_sf"/>
</dbReference>
<evidence type="ECO:0000313" key="5">
    <source>
        <dbReference type="Proteomes" id="UP000197032"/>
    </source>
</evidence>
<dbReference type="InterPro" id="IPR001110">
    <property type="entry name" value="UPF0012_CS"/>
</dbReference>
<dbReference type="PANTHER" id="PTHR23088">
    <property type="entry name" value="NITRILASE-RELATED"/>
    <property type="match status" value="1"/>
</dbReference>
<dbReference type="InterPro" id="IPR003010">
    <property type="entry name" value="C-N_Hydrolase"/>
</dbReference>
<dbReference type="SUPFAM" id="SSF56317">
    <property type="entry name" value="Carbon-nitrogen hydrolase"/>
    <property type="match status" value="1"/>
</dbReference>
<feature type="domain" description="CN hydrolase" evidence="3">
    <location>
        <begin position="4"/>
        <end position="249"/>
    </location>
</feature>
<dbReference type="GO" id="GO:0016811">
    <property type="term" value="F:hydrolase activity, acting on carbon-nitrogen (but not peptide) bonds, in linear amides"/>
    <property type="evidence" value="ECO:0007669"/>
    <property type="project" value="InterPro"/>
</dbReference>
<dbReference type="RefSeq" id="WP_192868010.1">
    <property type="nucleotide sequence ID" value="NZ_BDGJ01000002.1"/>
</dbReference>
<dbReference type="Gene3D" id="3.60.110.10">
    <property type="entry name" value="Carbon-nitrogen hydrolase"/>
    <property type="match status" value="1"/>
</dbReference>
<dbReference type="PANTHER" id="PTHR23088:SF27">
    <property type="entry name" value="DEAMINATED GLUTATHIONE AMIDASE"/>
    <property type="match status" value="1"/>
</dbReference>
<sequence length="279" mass="31382">MAKFLAAAVQMDTQEHKDQNLKRAEELIGEAADRGASLVALPETFNFMGSPREEKANAEYIPGPTIQRMVALAEKYKIWLHCGSILEKAPETEKLYNTSVLLNPRGEIVARYRKLHLFDVELSGGPVSRESKTREFGKSIVVTDTDLGRVGFSICYDLRFPELYRIMALEGAEMIFVPAAFTMHTGKDHWEPLLRARAIENQCYIIAPGQTGKKKTYTTYGKSMIVDPWGNVLGLAPEGESVVVAEIDLNYLRRVREQIPSLKNRRPDIYQVGYAGRSL</sequence>
<dbReference type="PROSITE" id="PS50263">
    <property type="entry name" value="CN_HYDROLASE"/>
    <property type="match status" value="1"/>
</dbReference>